<keyword evidence="5" id="KW-1185">Reference proteome</keyword>
<sequence length="413" mass="46694">MEMSGENPDRYSYNQLLKGLCKAHRLDKAFAFVSDHMEVGGFCDVVSCNILIDAFCKAKRVTSAVELFKEMGYKGIQADNVTYGTLINGLYTVGYSNLAEELFEKMLKSQIVPNVNLYNIMLHNLCKPGHFKQAQRIFCQMIEKEVLPDIITFNTLIYWLGKISRAIEDLDLFRDMRARGIEPDSLTFRYLISGLLEEGKATMAYEVWEYMMENGIVLDRDVSERLISMLKSKNRRPFKRDKTAFKRAKRRLNGLNGVDGGYLSSENKAHYCAVEDISAEQPALTHGEEVQVDVFQRKKNILLSILEAFVPAIQEATIREIDAGIGLGHNRNQKSIVPKERAPVHLKIGIVKKPIAADSGALDLRDDPSFLKEEAKNDRKSRAGMILRASMENPQEEVLVIDVNMVNGTNKVC</sequence>
<feature type="non-terminal residue" evidence="4">
    <location>
        <position position="1"/>
    </location>
</feature>
<reference evidence="4 5" key="1">
    <citation type="journal article" date="2019" name="Sci. Rep.">
        <title>A high-quality genome of Eragrostis curvula grass provides insights into Poaceae evolution and supports new strategies to enhance forage quality.</title>
        <authorList>
            <person name="Carballo J."/>
            <person name="Santos B.A.C.M."/>
            <person name="Zappacosta D."/>
            <person name="Garbus I."/>
            <person name="Selva J.P."/>
            <person name="Gallo C.A."/>
            <person name="Diaz A."/>
            <person name="Albertini E."/>
            <person name="Caccamo M."/>
            <person name="Echenique V."/>
        </authorList>
    </citation>
    <scope>NUCLEOTIDE SEQUENCE [LARGE SCALE GENOMIC DNA]</scope>
    <source>
        <strain evidence="5">cv. Victoria</strain>
        <tissue evidence="4">Leaf</tissue>
    </source>
</reference>
<feature type="repeat" description="PPR" evidence="3">
    <location>
        <begin position="79"/>
        <end position="113"/>
    </location>
</feature>
<evidence type="ECO:0000256" key="3">
    <source>
        <dbReference type="PROSITE-ProRule" id="PRU00708"/>
    </source>
</evidence>
<keyword evidence="2" id="KW-0809">Transit peptide</keyword>
<dbReference type="NCBIfam" id="TIGR00756">
    <property type="entry name" value="PPR"/>
    <property type="match status" value="6"/>
</dbReference>
<dbReference type="PANTHER" id="PTHR47942:SF16">
    <property type="entry name" value="PENTATRICOPEPTIDE REPEAT DOMAIN CONTAINING PROTEIN-RELATED"/>
    <property type="match status" value="1"/>
</dbReference>
<feature type="repeat" description="PPR" evidence="3">
    <location>
        <begin position="9"/>
        <end position="43"/>
    </location>
</feature>
<evidence type="ECO:0000256" key="1">
    <source>
        <dbReference type="ARBA" id="ARBA00022737"/>
    </source>
</evidence>
<keyword evidence="1" id="KW-0677">Repeat</keyword>
<feature type="repeat" description="PPR" evidence="3">
    <location>
        <begin position="149"/>
        <end position="183"/>
    </location>
</feature>
<evidence type="ECO:0008006" key="6">
    <source>
        <dbReference type="Google" id="ProtNLM"/>
    </source>
</evidence>
<feature type="repeat" description="PPR" evidence="3">
    <location>
        <begin position="184"/>
        <end position="218"/>
    </location>
</feature>
<dbReference type="Pfam" id="PF13041">
    <property type="entry name" value="PPR_2"/>
    <property type="match status" value="2"/>
</dbReference>
<dbReference type="Gene3D" id="1.25.40.10">
    <property type="entry name" value="Tetratricopeptide repeat domain"/>
    <property type="match status" value="2"/>
</dbReference>
<dbReference type="AlphaFoldDB" id="A0A5J9W7F6"/>
<proteinExistence type="predicted"/>
<evidence type="ECO:0000256" key="2">
    <source>
        <dbReference type="ARBA" id="ARBA00022946"/>
    </source>
</evidence>
<dbReference type="Proteomes" id="UP000324897">
    <property type="component" value="Unassembled WGS sequence"/>
</dbReference>
<dbReference type="Pfam" id="PF12854">
    <property type="entry name" value="PPR_1"/>
    <property type="match status" value="1"/>
</dbReference>
<dbReference type="InterPro" id="IPR011990">
    <property type="entry name" value="TPR-like_helical_dom_sf"/>
</dbReference>
<dbReference type="PROSITE" id="PS51375">
    <property type="entry name" value="PPR"/>
    <property type="match status" value="6"/>
</dbReference>
<protein>
    <recommendedName>
        <fullName evidence="6">Pentatricopeptide repeat-containing protein</fullName>
    </recommendedName>
</protein>
<evidence type="ECO:0000313" key="4">
    <source>
        <dbReference type="EMBL" id="TVU43364.1"/>
    </source>
</evidence>
<dbReference type="Gramene" id="TVU43364">
    <property type="protein sequence ID" value="TVU43364"/>
    <property type="gene ID" value="EJB05_09828"/>
</dbReference>
<dbReference type="OrthoDB" id="185373at2759"/>
<evidence type="ECO:0000313" key="5">
    <source>
        <dbReference type="Proteomes" id="UP000324897"/>
    </source>
</evidence>
<dbReference type="Pfam" id="PF13812">
    <property type="entry name" value="PPR_3"/>
    <property type="match status" value="1"/>
</dbReference>
<name>A0A5J9W7F6_9POAL</name>
<comment type="caution">
    <text evidence="4">The sequence shown here is derived from an EMBL/GenBank/DDBJ whole genome shotgun (WGS) entry which is preliminary data.</text>
</comment>
<dbReference type="InterPro" id="IPR002885">
    <property type="entry name" value="PPR_rpt"/>
</dbReference>
<feature type="repeat" description="PPR" evidence="3">
    <location>
        <begin position="114"/>
        <end position="148"/>
    </location>
</feature>
<organism evidence="4 5">
    <name type="scientific">Eragrostis curvula</name>
    <name type="common">weeping love grass</name>
    <dbReference type="NCBI Taxonomy" id="38414"/>
    <lineage>
        <taxon>Eukaryota</taxon>
        <taxon>Viridiplantae</taxon>
        <taxon>Streptophyta</taxon>
        <taxon>Embryophyta</taxon>
        <taxon>Tracheophyta</taxon>
        <taxon>Spermatophyta</taxon>
        <taxon>Magnoliopsida</taxon>
        <taxon>Liliopsida</taxon>
        <taxon>Poales</taxon>
        <taxon>Poaceae</taxon>
        <taxon>PACMAD clade</taxon>
        <taxon>Chloridoideae</taxon>
        <taxon>Eragrostideae</taxon>
        <taxon>Eragrostidinae</taxon>
        <taxon>Eragrostis</taxon>
    </lineage>
</organism>
<gene>
    <name evidence="4" type="ORF">EJB05_09828</name>
</gene>
<dbReference type="EMBL" id="RWGY01000005">
    <property type="protein sequence ID" value="TVU43364.1"/>
    <property type="molecule type" value="Genomic_DNA"/>
</dbReference>
<dbReference type="InterPro" id="IPR051222">
    <property type="entry name" value="PPR/CCM1_RNA-binding"/>
</dbReference>
<accession>A0A5J9W7F6</accession>
<dbReference type="PANTHER" id="PTHR47942">
    <property type="entry name" value="TETRATRICOPEPTIDE REPEAT (TPR)-LIKE SUPERFAMILY PROTEIN-RELATED"/>
    <property type="match status" value="1"/>
</dbReference>
<feature type="repeat" description="PPR" evidence="3">
    <location>
        <begin position="44"/>
        <end position="78"/>
    </location>
</feature>